<dbReference type="GO" id="GO:0033553">
    <property type="term" value="C:rDNA heterochromatin"/>
    <property type="evidence" value="ECO:0007669"/>
    <property type="project" value="TreeGrafter"/>
</dbReference>
<evidence type="ECO:0000256" key="8">
    <source>
        <dbReference type="ARBA" id="ARBA00023027"/>
    </source>
</evidence>
<dbReference type="OrthoDB" id="424302at2759"/>
<dbReference type="Gene3D" id="3.30.1600.10">
    <property type="entry name" value="SIR2/SIRT2 'Small Domain"/>
    <property type="match status" value="1"/>
</dbReference>
<dbReference type="GO" id="GO:0003714">
    <property type="term" value="F:transcription corepressor activity"/>
    <property type="evidence" value="ECO:0007669"/>
    <property type="project" value="TreeGrafter"/>
</dbReference>
<dbReference type="GO" id="GO:0017136">
    <property type="term" value="F:histone deacetylase activity, NAD-dependent"/>
    <property type="evidence" value="ECO:0007669"/>
    <property type="project" value="TreeGrafter"/>
</dbReference>
<dbReference type="Gene3D" id="3.40.50.1220">
    <property type="entry name" value="TPP-binding domain"/>
    <property type="match status" value="1"/>
</dbReference>
<evidence type="ECO:0000256" key="6">
    <source>
        <dbReference type="ARBA" id="ARBA00022723"/>
    </source>
</evidence>
<evidence type="ECO:0000256" key="11">
    <source>
        <dbReference type="SAM" id="MobiDB-lite"/>
    </source>
</evidence>
<sequence length="606" mass="68403">MADTAEKKINEENPNSESPTPKRRKIDCNEVEPFITTKGLCVSEHLGENDGTCNVNEQEAIASTSYDHQSYPESSNQCTERCDSPQSVSSLGSNVSGFSDMQEEKWRFGRKPLDWVQRQIMKGQKPKIILESILPPGIDIPSDIDDMSMWKAILNIISEPDPRSKLPEFNTLDDAVELLRTRKNIIILTGAGVSVSCGIPDFRSKNGIYARLSEEYKDLPDPQAMFDITYFRRNQKPFYNFAREIFPGNFEPSIAHKFIRKVEEHGKLLRNYTQNIDALEQQAGIKNVIECHGSFSKASCMVCKTTVDAIDIKEDIMKQQIPLCKVCPNETEMSIMKPNIVFFGEGLPSTFHDRISEDKDECDLLIVMGSSMKVRPVALIPSSIPDNIPQILINKEPLRHLNFDINLYGNCNTIISEICHRLGEGWNTLCTDYNPLKEVDGEAIIRERQESIEQQLLEESKLQQSAKEKIEVESDQKEEIGPETVMVSSTEPAASLPKESNEAEQSIVDNEVTEDEARKFEEENRNMWIPREISISAYLPDNSYAFLPPYSYVFEGAEYLYDLESDSSSSSSSISANGETEESYRLNEVGDESEVDAEAETEAKAE</sequence>
<dbReference type="FunFam" id="3.30.1600.10:FF:000013">
    <property type="entry name" value="NAD-dependent protein deacetylase sirtuin-1"/>
    <property type="match status" value="1"/>
</dbReference>
<comment type="cofactor">
    <cofactor evidence="1">
        <name>Zn(2+)</name>
        <dbReference type="ChEBI" id="CHEBI:29105"/>
    </cofactor>
</comment>
<keyword evidence="14" id="KW-1185">Reference proteome</keyword>
<feature type="region of interest" description="Disordered" evidence="11">
    <location>
        <begin position="463"/>
        <end position="510"/>
    </location>
</feature>
<keyword evidence="8" id="KW-0520">NAD</keyword>
<feature type="binding site" evidence="10">
    <location>
        <position position="300"/>
    </location>
    <ligand>
        <name>Zn(2+)</name>
        <dbReference type="ChEBI" id="CHEBI:29105"/>
    </ligand>
</feature>
<dbReference type="GO" id="GO:0005654">
    <property type="term" value="C:nucleoplasm"/>
    <property type="evidence" value="ECO:0007669"/>
    <property type="project" value="TreeGrafter"/>
</dbReference>
<dbReference type="InterPro" id="IPR026591">
    <property type="entry name" value="Sirtuin_cat_small_dom_sf"/>
</dbReference>
<dbReference type="EMBL" id="CAJFCJ010000019">
    <property type="protein sequence ID" value="CAD5123327.1"/>
    <property type="molecule type" value="Genomic_DNA"/>
</dbReference>
<dbReference type="EC" id="2.3.1.286" evidence="4"/>
<evidence type="ECO:0000256" key="4">
    <source>
        <dbReference type="ARBA" id="ARBA00012928"/>
    </source>
</evidence>
<feature type="binding site" evidence="10">
    <location>
        <position position="303"/>
    </location>
    <ligand>
        <name>Zn(2+)</name>
        <dbReference type="ChEBI" id="CHEBI:29105"/>
    </ligand>
</feature>
<name>A0A7I8W6N0_9ANNE</name>
<dbReference type="SUPFAM" id="SSF52467">
    <property type="entry name" value="DHS-like NAD/FAD-binding domain"/>
    <property type="match status" value="1"/>
</dbReference>
<feature type="compositionally biased region" description="Basic and acidic residues" evidence="11">
    <location>
        <begin position="1"/>
        <end position="11"/>
    </location>
</feature>
<evidence type="ECO:0000256" key="10">
    <source>
        <dbReference type="PROSITE-ProRule" id="PRU00236"/>
    </source>
</evidence>
<gene>
    <name evidence="13" type="ORF">DGYR_LOCUS11014</name>
</gene>
<keyword evidence="9" id="KW-0539">Nucleus</keyword>
<evidence type="ECO:0000256" key="3">
    <source>
        <dbReference type="ARBA" id="ARBA00006924"/>
    </source>
</evidence>
<dbReference type="Proteomes" id="UP000549394">
    <property type="component" value="Unassembled WGS sequence"/>
</dbReference>
<feature type="binding site" evidence="10">
    <location>
        <position position="324"/>
    </location>
    <ligand>
        <name>Zn(2+)</name>
        <dbReference type="ChEBI" id="CHEBI:29105"/>
    </ligand>
</feature>
<evidence type="ECO:0000259" key="12">
    <source>
        <dbReference type="PROSITE" id="PS50305"/>
    </source>
</evidence>
<evidence type="ECO:0000256" key="7">
    <source>
        <dbReference type="ARBA" id="ARBA00022833"/>
    </source>
</evidence>
<feature type="compositionally biased region" description="Basic and acidic residues" evidence="11">
    <location>
        <begin position="463"/>
        <end position="480"/>
    </location>
</feature>
<dbReference type="AlphaFoldDB" id="A0A7I8W6N0"/>
<evidence type="ECO:0000256" key="5">
    <source>
        <dbReference type="ARBA" id="ARBA00022679"/>
    </source>
</evidence>
<feature type="binding site" evidence="10">
    <location>
        <position position="327"/>
    </location>
    <ligand>
        <name>Zn(2+)</name>
        <dbReference type="ChEBI" id="CHEBI:29105"/>
    </ligand>
</feature>
<accession>A0A7I8W6N0</accession>
<dbReference type="PANTHER" id="PTHR11085">
    <property type="entry name" value="NAD-DEPENDENT PROTEIN DEACYLASE SIRTUIN-5, MITOCHONDRIAL-RELATED"/>
    <property type="match status" value="1"/>
</dbReference>
<reference evidence="13 14" key="1">
    <citation type="submission" date="2020-08" db="EMBL/GenBank/DDBJ databases">
        <authorList>
            <person name="Hejnol A."/>
        </authorList>
    </citation>
    <scope>NUCLEOTIDE SEQUENCE [LARGE SCALE GENOMIC DNA]</scope>
</reference>
<dbReference type="InterPro" id="IPR029035">
    <property type="entry name" value="DHS-like_NAD/FAD-binding_dom"/>
</dbReference>
<dbReference type="InterPro" id="IPR026590">
    <property type="entry name" value="Ssirtuin_cat_dom"/>
</dbReference>
<dbReference type="GO" id="GO:0070403">
    <property type="term" value="F:NAD+ binding"/>
    <property type="evidence" value="ECO:0007669"/>
    <property type="project" value="InterPro"/>
</dbReference>
<dbReference type="InterPro" id="IPR050134">
    <property type="entry name" value="NAD-dep_sirtuin_deacylases"/>
</dbReference>
<dbReference type="GO" id="GO:0046872">
    <property type="term" value="F:metal ion binding"/>
    <property type="evidence" value="ECO:0007669"/>
    <property type="project" value="UniProtKB-KW"/>
</dbReference>
<evidence type="ECO:0000313" key="14">
    <source>
        <dbReference type="Proteomes" id="UP000549394"/>
    </source>
</evidence>
<dbReference type="InterPro" id="IPR003000">
    <property type="entry name" value="Sirtuin"/>
</dbReference>
<dbReference type="GO" id="GO:0002039">
    <property type="term" value="F:p53 binding"/>
    <property type="evidence" value="ECO:0007669"/>
    <property type="project" value="TreeGrafter"/>
</dbReference>
<evidence type="ECO:0000313" key="13">
    <source>
        <dbReference type="EMBL" id="CAD5123327.1"/>
    </source>
</evidence>
<keyword evidence="6 10" id="KW-0479">Metal-binding</keyword>
<evidence type="ECO:0000256" key="2">
    <source>
        <dbReference type="ARBA" id="ARBA00004123"/>
    </source>
</evidence>
<comment type="similarity">
    <text evidence="3">Belongs to the sirtuin family. Class I subfamily.</text>
</comment>
<dbReference type="Pfam" id="PF02146">
    <property type="entry name" value="SIR2"/>
    <property type="match status" value="1"/>
</dbReference>
<evidence type="ECO:0000256" key="1">
    <source>
        <dbReference type="ARBA" id="ARBA00001947"/>
    </source>
</evidence>
<organism evidence="13 14">
    <name type="scientific">Dimorphilus gyrociliatus</name>
    <dbReference type="NCBI Taxonomy" id="2664684"/>
    <lineage>
        <taxon>Eukaryota</taxon>
        <taxon>Metazoa</taxon>
        <taxon>Spiralia</taxon>
        <taxon>Lophotrochozoa</taxon>
        <taxon>Annelida</taxon>
        <taxon>Polychaeta</taxon>
        <taxon>Polychaeta incertae sedis</taxon>
        <taxon>Dinophilidae</taxon>
        <taxon>Dimorphilus</taxon>
    </lineage>
</organism>
<feature type="region of interest" description="Disordered" evidence="11">
    <location>
        <begin position="564"/>
        <end position="606"/>
    </location>
</feature>
<comment type="subcellular location">
    <subcellularLocation>
        <location evidence="2">Nucleus</location>
    </subcellularLocation>
</comment>
<feature type="active site" description="Proton acceptor" evidence="10">
    <location>
        <position position="292"/>
    </location>
</feature>
<keyword evidence="7 10" id="KW-0862">Zinc</keyword>
<evidence type="ECO:0000256" key="9">
    <source>
        <dbReference type="ARBA" id="ARBA00023242"/>
    </source>
</evidence>
<dbReference type="PROSITE" id="PS50305">
    <property type="entry name" value="SIRTUIN"/>
    <property type="match status" value="1"/>
</dbReference>
<dbReference type="CDD" id="cd01408">
    <property type="entry name" value="SIRT1"/>
    <property type="match status" value="1"/>
</dbReference>
<feature type="domain" description="Deacetylase sirtuin-type" evidence="12">
    <location>
        <begin position="165"/>
        <end position="425"/>
    </location>
</feature>
<comment type="caution">
    <text evidence="13">The sequence shown here is derived from an EMBL/GenBank/DDBJ whole genome shotgun (WGS) entry which is preliminary data.</text>
</comment>
<feature type="region of interest" description="Disordered" evidence="11">
    <location>
        <begin position="64"/>
        <end position="95"/>
    </location>
</feature>
<feature type="region of interest" description="Disordered" evidence="11">
    <location>
        <begin position="1"/>
        <end position="27"/>
    </location>
</feature>
<protein>
    <recommendedName>
        <fullName evidence="4">protein acetyllysine N-acetyltransferase</fullName>
        <ecNumber evidence="4">2.3.1.286</ecNumber>
    </recommendedName>
</protein>
<dbReference type="GO" id="GO:0005637">
    <property type="term" value="C:nuclear inner membrane"/>
    <property type="evidence" value="ECO:0007669"/>
    <property type="project" value="TreeGrafter"/>
</dbReference>
<proteinExistence type="inferred from homology"/>
<feature type="compositionally biased region" description="Low complexity" evidence="11">
    <location>
        <begin position="566"/>
        <end position="575"/>
    </location>
</feature>
<keyword evidence="5" id="KW-0808">Transferase</keyword>
<feature type="compositionally biased region" description="Acidic residues" evidence="11">
    <location>
        <begin position="589"/>
        <end position="600"/>
    </location>
</feature>
<dbReference type="PANTHER" id="PTHR11085:SF9">
    <property type="entry name" value="NAD-DEPENDENT PROTEIN DEACETYLASE SIRTUIN-1"/>
    <property type="match status" value="1"/>
</dbReference>